<dbReference type="PROSITE" id="PS00893">
    <property type="entry name" value="NUDIX_BOX"/>
    <property type="match status" value="1"/>
</dbReference>
<organism evidence="9 10">
    <name type="scientific">Paenibacillus typhae</name>
    <dbReference type="NCBI Taxonomy" id="1174501"/>
    <lineage>
        <taxon>Bacteria</taxon>
        <taxon>Bacillati</taxon>
        <taxon>Bacillota</taxon>
        <taxon>Bacilli</taxon>
        <taxon>Bacillales</taxon>
        <taxon>Paenibacillaceae</taxon>
        <taxon>Paenibacillus</taxon>
    </lineage>
</organism>
<keyword evidence="3" id="KW-0479">Metal-binding</keyword>
<evidence type="ECO:0000256" key="6">
    <source>
        <dbReference type="ARBA" id="ARBA00023027"/>
    </source>
</evidence>
<dbReference type="EC" id="3.6.1.22" evidence="2"/>
<dbReference type="Gene3D" id="3.90.79.20">
    <property type="match status" value="1"/>
</dbReference>
<evidence type="ECO:0000259" key="8">
    <source>
        <dbReference type="PROSITE" id="PS51462"/>
    </source>
</evidence>
<evidence type="ECO:0000256" key="5">
    <source>
        <dbReference type="ARBA" id="ARBA00022842"/>
    </source>
</evidence>
<dbReference type="PRINTS" id="PR00502">
    <property type="entry name" value="NUDIXFAMILY"/>
</dbReference>
<sequence length="280" mass="30858">MSKPRVSIYARYLPSVTPDPQYTGSVYWLVTHSGRLLVTESPEQTSIPLLPSLDLLAAVPNRTLYLGSLAGIPCFAADVPADTPEPPGMAFHPLRTLYDVLDEDVFHLAGRALQLLAWDETHQFCGKCGSATVLSAAEHVRSCPACGQLFYPRLAPAVITAILKDGQILLAHAPHFQNNMYGLIAGFVEPGETLEDCVAREIREEVGITVKNITYFGSQQWPFPHSLMVGFLAEYESGEISVDGIELDHAAWFRPDSLPNIPPRVSIARKIIDWYVEQNS</sequence>
<reference evidence="10" key="1">
    <citation type="submission" date="2016-10" db="EMBL/GenBank/DDBJ databases">
        <authorList>
            <person name="Varghese N."/>
            <person name="Submissions S."/>
        </authorList>
    </citation>
    <scope>NUCLEOTIDE SEQUENCE [LARGE SCALE GENOMIC DNA]</scope>
    <source>
        <strain evidence="10">CGMCC 1.11012</strain>
    </source>
</reference>
<comment type="cofactor">
    <cofactor evidence="1">
        <name>Mg(2+)</name>
        <dbReference type="ChEBI" id="CHEBI:18420"/>
    </cofactor>
</comment>
<keyword evidence="6" id="KW-0520">NAD</keyword>
<feature type="domain" description="Nudix hydrolase" evidence="8">
    <location>
        <begin position="152"/>
        <end position="276"/>
    </location>
</feature>
<dbReference type="CDD" id="cd03429">
    <property type="entry name" value="NUDIX_NADH_pyrophosphatase_Nudt13"/>
    <property type="match status" value="1"/>
</dbReference>
<evidence type="ECO:0000256" key="2">
    <source>
        <dbReference type="ARBA" id="ARBA00012381"/>
    </source>
</evidence>
<dbReference type="InterPro" id="IPR015375">
    <property type="entry name" value="NADH_PPase-like_N"/>
</dbReference>
<protein>
    <recommendedName>
        <fullName evidence="2">NAD(+) diphosphatase</fullName>
        <ecNumber evidence="2">3.6.1.22</ecNumber>
    </recommendedName>
</protein>
<dbReference type="InterPro" id="IPR020084">
    <property type="entry name" value="NUDIX_hydrolase_CS"/>
</dbReference>
<name>A0A1G8UC05_9BACL</name>
<evidence type="ECO:0000256" key="1">
    <source>
        <dbReference type="ARBA" id="ARBA00001946"/>
    </source>
</evidence>
<evidence type="ECO:0000313" key="9">
    <source>
        <dbReference type="EMBL" id="SDJ51366.1"/>
    </source>
</evidence>
<dbReference type="PANTHER" id="PTHR11383:SF3">
    <property type="entry name" value="NAD(P)H PYROPHOSPHATASE NUDT13, MITOCHONDRIAL"/>
    <property type="match status" value="1"/>
</dbReference>
<dbReference type="SUPFAM" id="SSF55811">
    <property type="entry name" value="Nudix"/>
    <property type="match status" value="2"/>
</dbReference>
<dbReference type="EMBL" id="FNDX01000018">
    <property type="protein sequence ID" value="SDJ51366.1"/>
    <property type="molecule type" value="Genomic_DNA"/>
</dbReference>
<dbReference type="InterPro" id="IPR020476">
    <property type="entry name" value="Nudix_hydrolase"/>
</dbReference>
<dbReference type="STRING" id="1174501.SAMN05216192_11886"/>
<dbReference type="Pfam" id="PF09297">
    <property type="entry name" value="Zn_ribbon_NUD"/>
    <property type="match status" value="1"/>
</dbReference>
<dbReference type="RefSeq" id="WP_090715670.1">
    <property type="nucleotide sequence ID" value="NZ_CBCSKY010000018.1"/>
</dbReference>
<dbReference type="PANTHER" id="PTHR11383">
    <property type="entry name" value="NUCLEOSIDE DIPHOSPHATE-LINKED MOIETY X MOTIF 13"/>
    <property type="match status" value="1"/>
</dbReference>
<dbReference type="InterPro" id="IPR015376">
    <property type="entry name" value="Znr_NADH_PPase"/>
</dbReference>
<comment type="similarity">
    <text evidence="7">Belongs to the Nudix hydrolase family.</text>
</comment>
<dbReference type="NCBIfam" id="NF001299">
    <property type="entry name" value="PRK00241.1"/>
    <property type="match status" value="1"/>
</dbReference>
<dbReference type="InterPro" id="IPR015797">
    <property type="entry name" value="NUDIX_hydrolase-like_dom_sf"/>
</dbReference>
<dbReference type="PROSITE" id="PS51462">
    <property type="entry name" value="NUDIX"/>
    <property type="match status" value="1"/>
</dbReference>
<evidence type="ECO:0000313" key="10">
    <source>
        <dbReference type="Proteomes" id="UP000199050"/>
    </source>
</evidence>
<accession>A0A1G8UC05</accession>
<dbReference type="InterPro" id="IPR000086">
    <property type="entry name" value="NUDIX_hydrolase_dom"/>
</dbReference>
<dbReference type="Proteomes" id="UP000199050">
    <property type="component" value="Unassembled WGS sequence"/>
</dbReference>
<evidence type="ECO:0000256" key="4">
    <source>
        <dbReference type="ARBA" id="ARBA00022801"/>
    </source>
</evidence>
<dbReference type="AlphaFoldDB" id="A0A1G8UC05"/>
<dbReference type="GO" id="GO:0046872">
    <property type="term" value="F:metal ion binding"/>
    <property type="evidence" value="ECO:0007669"/>
    <property type="project" value="UniProtKB-KW"/>
</dbReference>
<keyword evidence="10" id="KW-1185">Reference proteome</keyword>
<proteinExistence type="inferred from homology"/>
<dbReference type="OrthoDB" id="9787476at2"/>
<keyword evidence="5" id="KW-0460">Magnesium</keyword>
<evidence type="ECO:0000256" key="7">
    <source>
        <dbReference type="RuleBase" id="RU003476"/>
    </source>
</evidence>
<dbReference type="GO" id="GO:0016787">
    <property type="term" value="F:hydrolase activity"/>
    <property type="evidence" value="ECO:0007669"/>
    <property type="project" value="UniProtKB-KW"/>
</dbReference>
<dbReference type="Pfam" id="PF09296">
    <property type="entry name" value="NUDIX-like"/>
    <property type="match status" value="1"/>
</dbReference>
<dbReference type="Gene3D" id="3.90.79.10">
    <property type="entry name" value="Nucleoside Triphosphate Pyrophosphohydrolase"/>
    <property type="match status" value="1"/>
</dbReference>
<dbReference type="Pfam" id="PF00293">
    <property type="entry name" value="NUDIX"/>
    <property type="match status" value="1"/>
</dbReference>
<evidence type="ECO:0000256" key="3">
    <source>
        <dbReference type="ARBA" id="ARBA00022723"/>
    </source>
</evidence>
<gene>
    <name evidence="9" type="ORF">SAMN05216192_11886</name>
</gene>
<dbReference type="InterPro" id="IPR049734">
    <property type="entry name" value="NudC-like_C"/>
</dbReference>
<keyword evidence="4 7" id="KW-0378">Hydrolase</keyword>